<evidence type="ECO:0000256" key="10">
    <source>
        <dbReference type="ARBA" id="ARBA00077222"/>
    </source>
</evidence>
<keyword evidence="7 11" id="KW-0378">Hydrolase</keyword>
<evidence type="ECO:0000256" key="6">
    <source>
        <dbReference type="ARBA" id="ARBA00022786"/>
    </source>
</evidence>
<dbReference type="PANTHER" id="PTHR13291">
    <property type="entry name" value="JOSEPHIN 1, 2"/>
    <property type="match status" value="1"/>
</dbReference>
<organism evidence="15">
    <name type="scientific">Thrips palmi</name>
    <name type="common">Melon thrips</name>
    <dbReference type="NCBI Taxonomy" id="161013"/>
    <lineage>
        <taxon>Eukaryota</taxon>
        <taxon>Metazoa</taxon>
        <taxon>Ecdysozoa</taxon>
        <taxon>Arthropoda</taxon>
        <taxon>Hexapoda</taxon>
        <taxon>Insecta</taxon>
        <taxon>Pterygota</taxon>
        <taxon>Neoptera</taxon>
        <taxon>Paraneoptera</taxon>
        <taxon>Thysanoptera</taxon>
        <taxon>Terebrantia</taxon>
        <taxon>Thripoidea</taxon>
        <taxon>Thripidae</taxon>
        <taxon>Thrips</taxon>
    </lineage>
</organism>
<feature type="compositionally biased region" description="Polar residues" evidence="12">
    <location>
        <begin position="215"/>
        <end position="228"/>
    </location>
</feature>
<dbReference type="AlphaFoldDB" id="A0A6P9A3B7"/>
<dbReference type="FunCoup" id="A0A6P9A3B7">
    <property type="interactions" value="179"/>
</dbReference>
<comment type="subcellular location">
    <subcellularLocation>
        <location evidence="2">Cytoplasm</location>
        <location evidence="2">Cytosol</location>
    </subcellularLocation>
</comment>
<dbReference type="GO" id="GO:0006508">
    <property type="term" value="P:proteolysis"/>
    <property type="evidence" value="ECO:0007669"/>
    <property type="project" value="UniProtKB-KW"/>
</dbReference>
<dbReference type="InterPro" id="IPR006155">
    <property type="entry name" value="Josephin"/>
</dbReference>
<dbReference type="OrthoDB" id="422700at2759"/>
<dbReference type="GO" id="GO:0004843">
    <property type="term" value="F:cysteine-type deubiquitinase activity"/>
    <property type="evidence" value="ECO:0007669"/>
    <property type="project" value="UniProtKB-EC"/>
</dbReference>
<evidence type="ECO:0000313" key="15">
    <source>
        <dbReference type="RefSeq" id="XP_034251709.1"/>
    </source>
</evidence>
<dbReference type="GO" id="GO:0016579">
    <property type="term" value="P:protein deubiquitination"/>
    <property type="evidence" value="ECO:0007669"/>
    <property type="project" value="InterPro"/>
</dbReference>
<keyword evidence="6" id="KW-0833">Ubl conjugation pathway</keyword>
<dbReference type="GO" id="GO:0005829">
    <property type="term" value="C:cytosol"/>
    <property type="evidence" value="ECO:0007669"/>
    <property type="project" value="UniProtKB-SubCell"/>
</dbReference>
<dbReference type="KEGG" id="tpal:117651636"/>
<sequence>MFFSALQQVRIGSCWKFSHFCLKPWNKVGVEMPSSIYHEKQVRELCALHALNNLFQQQGAFTKEEFDEICGSLSPNTWINPHKSIMGLGNYDINVIMAALQRKGYEAIWYDKRKDPKCLNLPVIQGFILNIPGDYKLMFVQLLLRRKHWVAIREVEGSYYNLDSKLDSPELIGKGEDLIAYLKSQLENKEKELFVIIPLAIERSQVWQLPEANSTQVTSTHSTNSNDIEITRQHTSSSGSSGAGGSGFTFGCNQRASVSESQFTRR</sequence>
<name>A0A6P9A3B7_THRPL</name>
<feature type="domain" description="Josephin" evidence="13">
    <location>
        <begin position="33"/>
        <end position="211"/>
    </location>
</feature>
<feature type="active site" evidence="11">
    <location>
        <position position="148"/>
    </location>
</feature>
<evidence type="ECO:0000259" key="13">
    <source>
        <dbReference type="PROSITE" id="PS50957"/>
    </source>
</evidence>
<dbReference type="CTD" id="31560"/>
<dbReference type="Gene3D" id="3.90.70.40">
    <property type="match status" value="1"/>
</dbReference>
<dbReference type="EC" id="3.4.19.12" evidence="3"/>
<dbReference type="InParanoid" id="A0A6P9A3B7"/>
<evidence type="ECO:0000256" key="4">
    <source>
        <dbReference type="ARBA" id="ARBA00022490"/>
    </source>
</evidence>
<evidence type="ECO:0000256" key="12">
    <source>
        <dbReference type="SAM" id="MobiDB-lite"/>
    </source>
</evidence>
<comment type="catalytic activity">
    <reaction evidence="1">
        <text>Thiol-dependent hydrolysis of ester, thioester, amide, peptide and isopeptide bonds formed by the C-terminal Gly of ubiquitin (a 76-residue protein attached to proteins as an intracellular targeting signal).</text>
        <dbReference type="EC" id="3.4.19.12"/>
    </reaction>
</comment>
<dbReference type="PROSITE" id="PS50957">
    <property type="entry name" value="JOSEPHIN"/>
    <property type="match status" value="1"/>
</dbReference>
<dbReference type="RefSeq" id="XP_034251709.1">
    <property type="nucleotide sequence ID" value="XM_034395818.1"/>
</dbReference>
<feature type="active site" evidence="11">
    <location>
        <position position="46"/>
    </location>
</feature>
<evidence type="ECO:0000256" key="7">
    <source>
        <dbReference type="ARBA" id="ARBA00022801"/>
    </source>
</evidence>
<evidence type="ECO:0000256" key="8">
    <source>
        <dbReference type="ARBA" id="ARBA00058284"/>
    </source>
</evidence>
<dbReference type="SMART" id="SM01246">
    <property type="entry name" value="Josephin"/>
    <property type="match status" value="1"/>
</dbReference>
<dbReference type="Pfam" id="PF02099">
    <property type="entry name" value="Josephin"/>
    <property type="match status" value="1"/>
</dbReference>
<dbReference type="FunFam" id="3.90.70.40:FF:000003">
    <property type="entry name" value="josephin-2 isoform X1"/>
    <property type="match status" value="1"/>
</dbReference>
<evidence type="ECO:0000256" key="9">
    <source>
        <dbReference type="ARBA" id="ARBA00069892"/>
    </source>
</evidence>
<keyword evidence="4" id="KW-0963">Cytoplasm</keyword>
<protein>
    <recommendedName>
        <fullName evidence="9">Josephin-2</fullName>
        <ecNumber evidence="3">3.4.19.12</ecNumber>
    </recommendedName>
    <alternativeName>
        <fullName evidence="10">Josephin domain-containing protein 2</fullName>
    </alternativeName>
</protein>
<evidence type="ECO:0000313" key="14">
    <source>
        <dbReference type="Proteomes" id="UP000515158"/>
    </source>
</evidence>
<gene>
    <name evidence="15" type="primary">LOC117651636</name>
</gene>
<evidence type="ECO:0000256" key="3">
    <source>
        <dbReference type="ARBA" id="ARBA00012759"/>
    </source>
</evidence>
<comment type="function">
    <text evidence="8">Cleaves 'Lys-63'-linked poly-ubiquitin chains, and with lesser efficiency 'Lys-48'-linked poly-ubiquitin chains (in vitro). May act as a deubiquitinating enzyme.</text>
</comment>
<dbReference type="InterPro" id="IPR040053">
    <property type="entry name" value="JOSD1/2"/>
</dbReference>
<dbReference type="PANTHER" id="PTHR13291:SF0">
    <property type="entry name" value="JOSEPHIN-LIKE PROTEIN"/>
    <property type="match status" value="1"/>
</dbReference>
<evidence type="ECO:0000256" key="2">
    <source>
        <dbReference type="ARBA" id="ARBA00004514"/>
    </source>
</evidence>
<evidence type="ECO:0000256" key="11">
    <source>
        <dbReference type="PROSITE-ProRule" id="PRU00331"/>
    </source>
</evidence>
<reference evidence="15" key="1">
    <citation type="submission" date="2025-08" db="UniProtKB">
        <authorList>
            <consortium name="RefSeq"/>
        </authorList>
    </citation>
    <scope>IDENTIFICATION</scope>
    <source>
        <tissue evidence="15">Total insect</tissue>
    </source>
</reference>
<accession>A0A6P9A3B7</accession>
<keyword evidence="5" id="KW-0645">Protease</keyword>
<dbReference type="GeneID" id="117651636"/>
<evidence type="ECO:0000256" key="1">
    <source>
        <dbReference type="ARBA" id="ARBA00000707"/>
    </source>
</evidence>
<dbReference type="Proteomes" id="UP000515158">
    <property type="component" value="Unplaced"/>
</dbReference>
<proteinExistence type="predicted"/>
<feature type="active site" evidence="11">
    <location>
        <position position="163"/>
    </location>
</feature>
<evidence type="ECO:0000256" key="5">
    <source>
        <dbReference type="ARBA" id="ARBA00022670"/>
    </source>
</evidence>
<keyword evidence="14" id="KW-1185">Reference proteome</keyword>
<feature type="region of interest" description="Disordered" evidence="12">
    <location>
        <begin position="215"/>
        <end position="246"/>
    </location>
</feature>